<evidence type="ECO:0000313" key="1">
    <source>
        <dbReference type="EMBL" id="AIG81292.1"/>
    </source>
</evidence>
<dbReference type="KEGG" id="aja:AJAP_42625"/>
<keyword evidence="1" id="KW-0614">Plasmid</keyword>
<dbReference type="Proteomes" id="UP000028492">
    <property type="component" value="Plasmid pAmyja1"/>
</dbReference>
<sequence length="135" mass="15238">MPKYARRDSEIDSDKFQAIEARIVIPRFNLTRLLMTMHPRTILPGSKQKPLTDTDVRHAIDHAAKNLTLDPKHPIVEALDGPDSAIRDAALLLYAWIDTELIRLGVFGPDQHEWIGYHLAKRGLKLPEGVTAGRQ</sequence>
<protein>
    <submittedName>
        <fullName evidence="1">Uncharacterized protein</fullName>
    </submittedName>
</protein>
<dbReference type="EMBL" id="CP008954">
    <property type="protein sequence ID" value="AIG81292.1"/>
    <property type="molecule type" value="Genomic_DNA"/>
</dbReference>
<gene>
    <name evidence="1" type="ORF">AJAP_42625</name>
</gene>
<evidence type="ECO:0000313" key="2">
    <source>
        <dbReference type="Proteomes" id="UP000028492"/>
    </source>
</evidence>
<accession>A0A075V4J0</accession>
<geneLocation type="plasmid" evidence="1 2">
    <name>pAmyja1</name>
</geneLocation>
<name>A0A075V4J0_9PSEU</name>
<organism evidence="1 2">
    <name type="scientific">Amycolatopsis japonica</name>
    <dbReference type="NCBI Taxonomy" id="208439"/>
    <lineage>
        <taxon>Bacteria</taxon>
        <taxon>Bacillati</taxon>
        <taxon>Actinomycetota</taxon>
        <taxon>Actinomycetes</taxon>
        <taxon>Pseudonocardiales</taxon>
        <taxon>Pseudonocardiaceae</taxon>
        <taxon>Amycolatopsis</taxon>
        <taxon>Amycolatopsis japonica group</taxon>
    </lineage>
</organism>
<proteinExistence type="predicted"/>
<dbReference type="RefSeq" id="WP_040133671.1">
    <property type="nucleotide sequence ID" value="NZ_CP008954.1"/>
</dbReference>
<dbReference type="HOGENOM" id="CLU_1881400_0_0_11"/>
<reference evidence="1 2" key="1">
    <citation type="journal article" date="2014" name="J. Biotechnol.">
        <title>Complete genome sequence of the actinobacterium Amycolatopsis japonica MG417-CF17(T) (=DSM 44213T) producing (S,S)-N,N'-ethylenediaminedisuccinic acid.</title>
        <authorList>
            <person name="Stegmann E."/>
            <person name="Albersmeier A."/>
            <person name="Spohn M."/>
            <person name="Gert H."/>
            <person name="Weber T."/>
            <person name="Wohlleben W."/>
            <person name="Kalinowski J."/>
            <person name="Ruckert C."/>
        </authorList>
    </citation>
    <scope>NUCLEOTIDE SEQUENCE [LARGE SCALE GENOMIC DNA]</scope>
    <source>
        <strain evidence="2">MG417-CF17 (DSM 44213)</strain>
        <plasmid evidence="1">pAmyja1</plasmid>
    </source>
</reference>
<keyword evidence="2" id="KW-1185">Reference proteome</keyword>
<dbReference type="AlphaFoldDB" id="A0A075V4J0"/>